<name>A0A371D628_9APHY</name>
<dbReference type="Proteomes" id="UP000256964">
    <property type="component" value="Unassembled WGS sequence"/>
</dbReference>
<evidence type="ECO:0000313" key="1">
    <source>
        <dbReference type="EMBL" id="RDX47979.1"/>
    </source>
</evidence>
<reference evidence="1 2" key="1">
    <citation type="journal article" date="2018" name="Biotechnol. Biofuels">
        <title>Integrative visual omics of the white-rot fungus Polyporus brumalis exposes the biotechnological potential of its oxidative enzymes for delignifying raw plant biomass.</title>
        <authorList>
            <person name="Miyauchi S."/>
            <person name="Rancon A."/>
            <person name="Drula E."/>
            <person name="Hage H."/>
            <person name="Chaduli D."/>
            <person name="Favel A."/>
            <person name="Grisel S."/>
            <person name="Henrissat B."/>
            <person name="Herpoel-Gimbert I."/>
            <person name="Ruiz-Duenas F.J."/>
            <person name="Chevret D."/>
            <person name="Hainaut M."/>
            <person name="Lin J."/>
            <person name="Wang M."/>
            <person name="Pangilinan J."/>
            <person name="Lipzen A."/>
            <person name="Lesage-Meessen L."/>
            <person name="Navarro D."/>
            <person name="Riley R."/>
            <person name="Grigoriev I.V."/>
            <person name="Zhou S."/>
            <person name="Raouche S."/>
            <person name="Rosso M.N."/>
        </authorList>
    </citation>
    <scope>NUCLEOTIDE SEQUENCE [LARGE SCALE GENOMIC DNA]</scope>
    <source>
        <strain evidence="1 2">BRFM 1820</strain>
    </source>
</reference>
<sequence>MYDAGQGIDSDNPLLHAFRSDARSACINTKYPFLIMSESAVVLGRVGESVWLPDSLINTMSAGLWCKTVLGQQGSPFLKSASPAPWHIVNTQGQGMITVIEEGSSRSSRLWMRHSKLAFHASGDVGTMSWRRGFRSSQTDGQCSRLRSCPMVREVVNPDVVSGPDGQTGSALDYVHVQWSGRWSMPTSSANC</sequence>
<dbReference type="AlphaFoldDB" id="A0A371D628"/>
<evidence type="ECO:0000313" key="2">
    <source>
        <dbReference type="Proteomes" id="UP000256964"/>
    </source>
</evidence>
<organism evidence="1 2">
    <name type="scientific">Lentinus brumalis</name>
    <dbReference type="NCBI Taxonomy" id="2498619"/>
    <lineage>
        <taxon>Eukaryota</taxon>
        <taxon>Fungi</taxon>
        <taxon>Dikarya</taxon>
        <taxon>Basidiomycota</taxon>
        <taxon>Agaricomycotina</taxon>
        <taxon>Agaricomycetes</taxon>
        <taxon>Polyporales</taxon>
        <taxon>Polyporaceae</taxon>
        <taxon>Lentinus</taxon>
    </lineage>
</organism>
<gene>
    <name evidence="1" type="ORF">OH76DRAFT_688604</name>
</gene>
<dbReference type="EMBL" id="KZ857414">
    <property type="protein sequence ID" value="RDX47979.1"/>
    <property type="molecule type" value="Genomic_DNA"/>
</dbReference>
<accession>A0A371D628</accession>
<protein>
    <submittedName>
        <fullName evidence="1">Uncharacterized protein</fullName>
    </submittedName>
</protein>
<proteinExistence type="predicted"/>
<keyword evidence="2" id="KW-1185">Reference proteome</keyword>